<comment type="caution">
    <text evidence="2">The sequence shown here is derived from an EMBL/GenBank/DDBJ whole genome shotgun (WGS) entry which is preliminary data.</text>
</comment>
<protein>
    <submittedName>
        <fullName evidence="2">Uncharacterized protein</fullName>
    </submittedName>
</protein>
<gene>
    <name evidence="2" type="ORF">JIN85_06030</name>
</gene>
<evidence type="ECO:0000313" key="3">
    <source>
        <dbReference type="Proteomes" id="UP000603141"/>
    </source>
</evidence>
<evidence type="ECO:0000313" key="2">
    <source>
        <dbReference type="EMBL" id="MBK1881964.1"/>
    </source>
</evidence>
<evidence type="ECO:0000256" key="1">
    <source>
        <dbReference type="SAM" id="SignalP"/>
    </source>
</evidence>
<name>A0A934S9S9_9BACT</name>
<dbReference type="EMBL" id="JAENIJ010000007">
    <property type="protein sequence ID" value="MBK1881964.1"/>
    <property type="molecule type" value="Genomic_DNA"/>
</dbReference>
<proteinExistence type="predicted"/>
<feature type="chain" id="PRO_5037625949" evidence="1">
    <location>
        <begin position="20"/>
        <end position="158"/>
    </location>
</feature>
<feature type="signal peptide" evidence="1">
    <location>
        <begin position="1"/>
        <end position="19"/>
    </location>
</feature>
<accession>A0A934S9S9</accession>
<organism evidence="2 3">
    <name type="scientific">Luteolibacter pohnpeiensis</name>
    <dbReference type="NCBI Taxonomy" id="454153"/>
    <lineage>
        <taxon>Bacteria</taxon>
        <taxon>Pseudomonadati</taxon>
        <taxon>Verrucomicrobiota</taxon>
        <taxon>Verrucomicrobiia</taxon>
        <taxon>Verrucomicrobiales</taxon>
        <taxon>Verrucomicrobiaceae</taxon>
        <taxon>Luteolibacter</taxon>
    </lineage>
</organism>
<dbReference type="Proteomes" id="UP000603141">
    <property type="component" value="Unassembled WGS sequence"/>
</dbReference>
<keyword evidence="3" id="KW-1185">Reference proteome</keyword>
<dbReference type="AlphaFoldDB" id="A0A934S9S9"/>
<sequence length="158" mass="17487">MKTLITFMTSVLMALPSFGSTSDGMQEFLRVLAFNADGGHVVDHQGELHFPPTLAKQPDKFEGKVEVATINTEWDPSMWEKFSASRGFAYATPPTLIDDVPLTAKLFATEPKKLCRTLDLPRLGRLDLVAEVKPGQEGKTMVTITVVQRTQFFVASIK</sequence>
<dbReference type="RefSeq" id="WP_200268644.1">
    <property type="nucleotide sequence ID" value="NZ_JAENIJ010000007.1"/>
</dbReference>
<keyword evidence="1" id="KW-0732">Signal</keyword>
<reference evidence="2" key="1">
    <citation type="submission" date="2021-01" db="EMBL/GenBank/DDBJ databases">
        <title>Modified the classification status of verrucomicrobia.</title>
        <authorList>
            <person name="Feng X."/>
        </authorList>
    </citation>
    <scope>NUCLEOTIDE SEQUENCE</scope>
    <source>
        <strain evidence="2">KCTC 22041</strain>
    </source>
</reference>